<dbReference type="SUPFAM" id="SSF143422">
    <property type="entry name" value="Transposase IS200-like"/>
    <property type="match status" value="1"/>
</dbReference>
<dbReference type="GO" id="GO:0004803">
    <property type="term" value="F:transposase activity"/>
    <property type="evidence" value="ECO:0007669"/>
    <property type="project" value="InterPro"/>
</dbReference>
<dbReference type="Pfam" id="PF01797">
    <property type="entry name" value="Y1_Tnp"/>
    <property type="match status" value="1"/>
</dbReference>
<dbReference type="GO" id="GO:0003677">
    <property type="term" value="F:DNA binding"/>
    <property type="evidence" value="ECO:0007669"/>
    <property type="project" value="InterPro"/>
</dbReference>
<dbReference type="RefSeq" id="WP_046279083.1">
    <property type="nucleotide sequence ID" value="NZ_LATL02000014.1"/>
</dbReference>
<dbReference type="EMBL" id="LATL02000014">
    <property type="protein sequence ID" value="KKD37598.1"/>
    <property type="molecule type" value="Genomic_DNA"/>
</dbReference>
<evidence type="ECO:0000313" key="2">
    <source>
        <dbReference type="EMBL" id="KKD37598.1"/>
    </source>
</evidence>
<dbReference type="GO" id="GO:0006313">
    <property type="term" value="P:DNA transposition"/>
    <property type="evidence" value="ECO:0007669"/>
    <property type="project" value="InterPro"/>
</dbReference>
<gene>
    <name evidence="2" type="ORF">WN50_13580</name>
</gene>
<organism evidence="2 3">
    <name type="scientific">Limnoraphis robusta CS-951</name>
    <dbReference type="NCBI Taxonomy" id="1637645"/>
    <lineage>
        <taxon>Bacteria</taxon>
        <taxon>Bacillati</taxon>
        <taxon>Cyanobacteriota</taxon>
        <taxon>Cyanophyceae</taxon>
        <taxon>Oscillatoriophycideae</taxon>
        <taxon>Oscillatoriales</taxon>
        <taxon>Sirenicapillariaceae</taxon>
        <taxon>Limnoraphis</taxon>
    </lineage>
</organism>
<dbReference type="SMART" id="SM01321">
    <property type="entry name" value="Y1_Tnp"/>
    <property type="match status" value="1"/>
</dbReference>
<dbReference type="OrthoDB" id="9798161at2"/>
<dbReference type="PANTHER" id="PTHR33360:SF2">
    <property type="entry name" value="TRANSPOSASE FOR INSERTION SEQUENCE ELEMENT IS200"/>
    <property type="match status" value="1"/>
</dbReference>
<comment type="caution">
    <text evidence="2">The sequence shown here is derived from an EMBL/GenBank/DDBJ whole genome shotgun (WGS) entry which is preliminary data.</text>
</comment>
<dbReference type="Gene3D" id="3.30.70.1290">
    <property type="entry name" value="Transposase IS200-like"/>
    <property type="match status" value="1"/>
</dbReference>
<evidence type="ECO:0000259" key="1">
    <source>
        <dbReference type="SMART" id="SM01321"/>
    </source>
</evidence>
<dbReference type="AlphaFoldDB" id="A0A0F5YFS2"/>
<proteinExistence type="predicted"/>
<sequence length="136" mass="16078">MKLKSIDYKHYNHSVGLACVHLVWIPKRRKPVLTGDVATRCREIFYELAIEKEWEIKTLEIAPDHIHLFICHQPDYAINQIVQAFKGRSSRYLRREFPHLLKLPSLWTRSYFHTTAGSVSSKVIMEYINDPHHNTH</sequence>
<dbReference type="InterPro" id="IPR036515">
    <property type="entry name" value="Transposase_17_sf"/>
</dbReference>
<dbReference type="PATRIC" id="fig|1637645.4.peg.258"/>
<dbReference type="NCBIfam" id="NF033573">
    <property type="entry name" value="transpos_IS200"/>
    <property type="match status" value="1"/>
</dbReference>
<evidence type="ECO:0000313" key="3">
    <source>
        <dbReference type="Proteomes" id="UP000033607"/>
    </source>
</evidence>
<name>A0A0F5YFS2_9CYAN</name>
<feature type="domain" description="Transposase IS200-like" evidence="1">
    <location>
        <begin position="15"/>
        <end position="131"/>
    </location>
</feature>
<dbReference type="Proteomes" id="UP000033607">
    <property type="component" value="Unassembled WGS sequence"/>
</dbReference>
<dbReference type="InterPro" id="IPR002686">
    <property type="entry name" value="Transposase_17"/>
</dbReference>
<reference evidence="2 3" key="1">
    <citation type="submission" date="2015-06" db="EMBL/GenBank/DDBJ databases">
        <title>Draft genome assembly of filamentous brackish cyanobacterium Limnoraphis robusta strain CS-951.</title>
        <authorList>
            <person name="Willis A."/>
            <person name="Parks M."/>
            <person name="Burford M.A."/>
        </authorList>
    </citation>
    <scope>NUCLEOTIDE SEQUENCE [LARGE SCALE GENOMIC DNA]</scope>
    <source>
        <strain evidence="2 3">CS-951</strain>
    </source>
</reference>
<protein>
    <submittedName>
        <fullName evidence="2">Transposase</fullName>
    </submittedName>
</protein>
<dbReference type="PANTHER" id="PTHR33360">
    <property type="entry name" value="TRANSPOSASE FOR INSERTION SEQUENCE ELEMENT IS200"/>
    <property type="match status" value="1"/>
</dbReference>
<accession>A0A0F5YFS2</accession>